<dbReference type="Gene3D" id="1.50.40.10">
    <property type="entry name" value="Mitochondrial carrier domain"/>
    <property type="match status" value="1"/>
</dbReference>
<feature type="repeat" description="Solcar" evidence="12">
    <location>
        <begin position="787"/>
        <end position="895"/>
    </location>
</feature>
<dbReference type="InterPro" id="IPR002067">
    <property type="entry name" value="MCP"/>
</dbReference>
<keyword evidence="3" id="KW-0813">Transport</keyword>
<evidence type="ECO:0000256" key="2">
    <source>
        <dbReference type="ARBA" id="ARBA00006375"/>
    </source>
</evidence>
<reference evidence="16" key="1">
    <citation type="submission" date="2020-05" db="EMBL/GenBank/DDBJ databases">
        <title>Phylogenomic resolution of chytrid fungi.</title>
        <authorList>
            <person name="Stajich J.E."/>
            <person name="Amses K."/>
            <person name="Simmons R."/>
            <person name="Seto K."/>
            <person name="Myers J."/>
            <person name="Bonds A."/>
            <person name="Quandt C.A."/>
            <person name="Barry K."/>
            <person name="Liu P."/>
            <person name="Grigoriev I."/>
            <person name="Longcore J.E."/>
            <person name="James T.Y."/>
        </authorList>
    </citation>
    <scope>NUCLEOTIDE SEQUENCE</scope>
    <source>
        <strain evidence="16">JEL0379</strain>
    </source>
</reference>
<feature type="compositionally biased region" description="Polar residues" evidence="13">
    <location>
        <begin position="168"/>
        <end position="191"/>
    </location>
</feature>
<keyword evidence="10" id="KW-0496">Mitochondrion</keyword>
<dbReference type="InterPro" id="IPR018108">
    <property type="entry name" value="MCP_transmembrane"/>
</dbReference>
<evidence type="ECO:0000313" key="17">
    <source>
        <dbReference type="Proteomes" id="UP001212152"/>
    </source>
</evidence>
<feature type="domain" description="EF-hand" evidence="15">
    <location>
        <begin position="563"/>
        <end position="598"/>
    </location>
</feature>
<keyword evidence="4 12" id="KW-0812">Transmembrane</keyword>
<feature type="region of interest" description="Disordered" evidence="13">
    <location>
        <begin position="73"/>
        <end position="123"/>
    </location>
</feature>
<feature type="compositionally biased region" description="Pro residues" evidence="13">
    <location>
        <begin position="829"/>
        <end position="841"/>
    </location>
</feature>
<evidence type="ECO:0000256" key="12">
    <source>
        <dbReference type="PROSITE-ProRule" id="PRU00282"/>
    </source>
</evidence>
<accession>A0AAD5TJP6</accession>
<dbReference type="SMART" id="SM00054">
    <property type="entry name" value="EFh"/>
    <property type="match status" value="3"/>
</dbReference>
<dbReference type="GO" id="GO:0055085">
    <property type="term" value="P:transmembrane transport"/>
    <property type="evidence" value="ECO:0007669"/>
    <property type="project" value="InterPro"/>
</dbReference>
<dbReference type="PRINTS" id="PR00926">
    <property type="entry name" value="MITOCARRIER"/>
</dbReference>
<feature type="region of interest" description="Disordered" evidence="13">
    <location>
        <begin position="145"/>
        <end position="266"/>
    </location>
</feature>
<protein>
    <recommendedName>
        <fullName evidence="15">EF-hand domain-containing protein</fullName>
    </recommendedName>
</protein>
<dbReference type="InterPro" id="IPR036420">
    <property type="entry name" value="BRCT_dom_sf"/>
</dbReference>
<evidence type="ECO:0000256" key="5">
    <source>
        <dbReference type="ARBA" id="ARBA00022723"/>
    </source>
</evidence>
<evidence type="ECO:0000256" key="11">
    <source>
        <dbReference type="ARBA" id="ARBA00023136"/>
    </source>
</evidence>
<dbReference type="PANTHER" id="PTHR24089">
    <property type="entry name" value="SOLUTE CARRIER FAMILY 25"/>
    <property type="match status" value="1"/>
</dbReference>
<evidence type="ECO:0000256" key="6">
    <source>
        <dbReference type="ARBA" id="ARBA00022737"/>
    </source>
</evidence>
<evidence type="ECO:0000256" key="9">
    <source>
        <dbReference type="ARBA" id="ARBA00022989"/>
    </source>
</evidence>
<feature type="region of interest" description="Disordered" evidence="13">
    <location>
        <begin position="1"/>
        <end position="58"/>
    </location>
</feature>
<comment type="similarity">
    <text evidence="2">Belongs to the mitochondrial carrier (TC 2.A.29) family.</text>
</comment>
<dbReference type="PROSITE" id="PS00018">
    <property type="entry name" value="EF_HAND_1"/>
    <property type="match status" value="1"/>
</dbReference>
<evidence type="ECO:0000256" key="13">
    <source>
        <dbReference type="SAM" id="MobiDB-lite"/>
    </source>
</evidence>
<keyword evidence="11 12" id="KW-0472">Membrane</keyword>
<dbReference type="Pfam" id="PF13202">
    <property type="entry name" value="EF-hand_5"/>
    <property type="match status" value="1"/>
</dbReference>
<dbReference type="Gene3D" id="1.10.238.10">
    <property type="entry name" value="EF-hand"/>
    <property type="match status" value="1"/>
</dbReference>
<dbReference type="InterPro" id="IPR018247">
    <property type="entry name" value="EF_Hand_1_Ca_BS"/>
</dbReference>
<comment type="subcellular location">
    <subcellularLocation>
        <location evidence="1">Mitochondrion inner membrane</location>
        <topology evidence="1">Multi-pass membrane protein</topology>
    </subcellularLocation>
</comment>
<dbReference type="GO" id="GO:0005509">
    <property type="term" value="F:calcium ion binding"/>
    <property type="evidence" value="ECO:0007669"/>
    <property type="project" value="InterPro"/>
</dbReference>
<dbReference type="SUPFAM" id="SSF103506">
    <property type="entry name" value="Mitochondrial carrier"/>
    <property type="match status" value="1"/>
</dbReference>
<evidence type="ECO:0000256" key="3">
    <source>
        <dbReference type="ARBA" id="ARBA00022448"/>
    </source>
</evidence>
<dbReference type="SUPFAM" id="SSF52113">
    <property type="entry name" value="BRCT domain"/>
    <property type="match status" value="1"/>
</dbReference>
<keyword evidence="17" id="KW-1185">Reference proteome</keyword>
<keyword evidence="8" id="KW-0106">Calcium</keyword>
<dbReference type="Pfam" id="PF13499">
    <property type="entry name" value="EF-hand_7"/>
    <property type="match status" value="1"/>
</dbReference>
<feature type="repeat" description="Solcar" evidence="12">
    <location>
        <begin position="911"/>
        <end position="1000"/>
    </location>
</feature>
<gene>
    <name evidence="16" type="ORF">HDU87_003415</name>
</gene>
<organism evidence="16 17">
    <name type="scientific">Geranomyces variabilis</name>
    <dbReference type="NCBI Taxonomy" id="109894"/>
    <lineage>
        <taxon>Eukaryota</taxon>
        <taxon>Fungi</taxon>
        <taxon>Fungi incertae sedis</taxon>
        <taxon>Chytridiomycota</taxon>
        <taxon>Chytridiomycota incertae sedis</taxon>
        <taxon>Chytridiomycetes</taxon>
        <taxon>Spizellomycetales</taxon>
        <taxon>Powellomycetaceae</taxon>
        <taxon>Geranomyces</taxon>
    </lineage>
</organism>
<feature type="compositionally biased region" description="Basic and acidic residues" evidence="13">
    <location>
        <begin position="515"/>
        <end position="526"/>
    </location>
</feature>
<dbReference type="EMBL" id="JADGJQ010000025">
    <property type="protein sequence ID" value="KAJ3178592.1"/>
    <property type="molecule type" value="Genomic_DNA"/>
</dbReference>
<feature type="transmembrane region" description="Helical" evidence="14">
    <location>
        <begin position="913"/>
        <end position="934"/>
    </location>
</feature>
<evidence type="ECO:0000256" key="4">
    <source>
        <dbReference type="ARBA" id="ARBA00022692"/>
    </source>
</evidence>
<dbReference type="Pfam" id="PF00153">
    <property type="entry name" value="Mito_carr"/>
    <property type="match status" value="3"/>
</dbReference>
<keyword evidence="7" id="KW-0999">Mitochondrion inner membrane</keyword>
<dbReference type="GO" id="GO:0005743">
    <property type="term" value="C:mitochondrial inner membrane"/>
    <property type="evidence" value="ECO:0007669"/>
    <property type="project" value="UniProtKB-SubCell"/>
</dbReference>
<evidence type="ECO:0000256" key="14">
    <source>
        <dbReference type="SAM" id="Phobius"/>
    </source>
</evidence>
<keyword evidence="6" id="KW-0677">Repeat</keyword>
<name>A0AAD5TJP6_9FUNG</name>
<evidence type="ECO:0000256" key="7">
    <source>
        <dbReference type="ARBA" id="ARBA00022792"/>
    </source>
</evidence>
<evidence type="ECO:0000256" key="1">
    <source>
        <dbReference type="ARBA" id="ARBA00004448"/>
    </source>
</evidence>
<dbReference type="SUPFAM" id="SSF47473">
    <property type="entry name" value="EF-hand"/>
    <property type="match status" value="1"/>
</dbReference>
<dbReference type="Gene3D" id="3.40.50.10190">
    <property type="entry name" value="BRCT domain"/>
    <property type="match status" value="1"/>
</dbReference>
<proteinExistence type="inferred from homology"/>
<dbReference type="InterPro" id="IPR002048">
    <property type="entry name" value="EF_hand_dom"/>
</dbReference>
<dbReference type="InterPro" id="IPR011992">
    <property type="entry name" value="EF-hand-dom_pair"/>
</dbReference>
<sequence length="1001" mass="110483">MHKRSEETCVAHQQQHLASAPVPAAHNREEEESPWPRKKQAQDVEKSEPAQAQTVGARVHHTTIMHEKLEETCDAQQQQHLAPAPVPAARNIEEEESPWPRKKQAQDVEKSEPAQAQPVGARVHHTTIMHKKLEETCAAHQQQYPALAAARDRATAHPIPPPTATHTVQPPSTAELKSTNADVNPRQPSSTGREENQTYNAHQQQHPAPAPAPAARERATTHPIPPPAAAHTVQPQPSTAEPKSTNADVKGPQIGMSTFKPDTPFDDKLKDALSDCVREIGRGSVREPGIGLWEPGTTHLLTPASAMKLKTYAAWLSKCWIMTNPAWIYESRAAGRWLPEKDYGFRNNGPNPWGSKKFWIAADSLRAGEGWEEPSARCLLGITGNLIVERAEDADVVLCVNADKDQFPGKAWDFSDFIDRGVDGASRGAKDGSAEGRILLQREDPESRRARIRMLFEALDDNKTGYLDHDNILRRLDELAASSRARAERKAKRAKKQHMSTEQPLPPSKHQQRQKPPDCKKERGPRDVPVGSKLMYATELIKECDKTKDGRISFPEFENFVHQKEAELEKVFRQIDSSGDNTIQPQELRQYVSAAGIPVTDDDIQTLLNRFESSEAGITYDEWRDFLLLLPRTATPQNIFNYLNSIYNVDVNSDSMPFPDNVRGTDSVVHQRIRYFLCGGLSGAVSRTVTAPLDRLKVLLVTQTTIYPSPLGAINSAPANVPAAPTSGAIIGGIRRIYQQGGIRSFYRGNGINVMKIAPESGMKFFTFETMKTAVARAEGVNHADYISVPGRFLAGGIAGLVSQFTIYPLETVKTRIMAQIAEGSTSPASPPLQPADPPPSASRAATQRLLMSTIRQMYKENGIRAFYRGCIPSLIGIVPYAGIDLGTYETLRSGYEKRLRQKTGNKDAKAGSLRLLGFGAVSAATGAVIMYPLSVIRTRLQAQGTPSHPYTYKNSFDVIRKTYAREGMFGFYKGLAPTLLKVIPAVSVAYVVYERAKTMI</sequence>
<feature type="transmembrane region" description="Helical" evidence="14">
    <location>
        <begin position="976"/>
        <end position="994"/>
    </location>
</feature>
<keyword evidence="5" id="KW-0479">Metal-binding</keyword>
<feature type="region of interest" description="Disordered" evidence="13">
    <location>
        <begin position="484"/>
        <end position="529"/>
    </location>
</feature>
<feature type="repeat" description="Solcar" evidence="12">
    <location>
        <begin position="670"/>
        <end position="774"/>
    </location>
</feature>
<evidence type="ECO:0000313" key="16">
    <source>
        <dbReference type="EMBL" id="KAJ3178592.1"/>
    </source>
</evidence>
<dbReference type="InterPro" id="IPR023395">
    <property type="entry name" value="MCP_dom_sf"/>
</dbReference>
<feature type="compositionally biased region" description="Polar residues" evidence="13">
    <location>
        <begin position="233"/>
        <end position="247"/>
    </location>
</feature>
<comment type="caution">
    <text evidence="16">The sequence shown here is derived from an EMBL/GenBank/DDBJ whole genome shotgun (WGS) entry which is preliminary data.</text>
</comment>
<dbReference type="PROSITE" id="PS50222">
    <property type="entry name" value="EF_HAND_2"/>
    <property type="match status" value="1"/>
</dbReference>
<dbReference type="PROSITE" id="PS50920">
    <property type="entry name" value="SOLCAR"/>
    <property type="match status" value="3"/>
</dbReference>
<feature type="compositionally biased region" description="Basic residues" evidence="13">
    <location>
        <begin position="487"/>
        <end position="498"/>
    </location>
</feature>
<evidence type="ECO:0000256" key="10">
    <source>
        <dbReference type="ARBA" id="ARBA00023128"/>
    </source>
</evidence>
<feature type="region of interest" description="Disordered" evidence="13">
    <location>
        <begin position="824"/>
        <end position="845"/>
    </location>
</feature>
<evidence type="ECO:0000256" key="8">
    <source>
        <dbReference type="ARBA" id="ARBA00022837"/>
    </source>
</evidence>
<dbReference type="FunFam" id="1.50.40.10:FF:000016">
    <property type="entry name" value="Solute carrier family 25 member 23"/>
    <property type="match status" value="1"/>
</dbReference>
<evidence type="ECO:0000259" key="15">
    <source>
        <dbReference type="PROSITE" id="PS50222"/>
    </source>
</evidence>
<dbReference type="CDD" id="cd00027">
    <property type="entry name" value="BRCT"/>
    <property type="match status" value="1"/>
</dbReference>
<keyword evidence="9 14" id="KW-1133">Transmembrane helix</keyword>
<dbReference type="AlphaFoldDB" id="A0AAD5TJP6"/>
<dbReference type="Proteomes" id="UP001212152">
    <property type="component" value="Unassembled WGS sequence"/>
</dbReference>